<dbReference type="Proteomes" id="UP000741360">
    <property type="component" value="Unassembled WGS sequence"/>
</dbReference>
<comment type="caution">
    <text evidence="1">The sequence shown here is derived from an EMBL/GenBank/DDBJ whole genome shotgun (WGS) entry which is preliminary data.</text>
</comment>
<reference evidence="1" key="1">
    <citation type="submission" date="2020-07" db="EMBL/GenBank/DDBJ databases">
        <title>Huge and variable diversity of episymbiotic CPR bacteria and DPANN archaea in groundwater ecosystems.</title>
        <authorList>
            <person name="He C.Y."/>
            <person name="Keren R."/>
            <person name="Whittaker M."/>
            <person name="Farag I.F."/>
            <person name="Doudna J."/>
            <person name="Cate J.H.D."/>
            <person name="Banfield J.F."/>
        </authorList>
    </citation>
    <scope>NUCLEOTIDE SEQUENCE</scope>
    <source>
        <strain evidence="1">NC_groundwater_717_Ag_S-0.2um_59_8</strain>
    </source>
</reference>
<evidence type="ECO:0000313" key="1">
    <source>
        <dbReference type="EMBL" id="MBI3013580.1"/>
    </source>
</evidence>
<gene>
    <name evidence="1" type="ORF">HYY65_00620</name>
</gene>
<sequence>MKNYDEVMRAVGRTLNRLQISARVCVGWSATPQGYAVSLKQGYREASKVIPVQEIDAYFQEGAGSGRLEGLVRSLHSQVASSPHYLRETIYKDPAGRRYL</sequence>
<name>A0A932GMI3_UNCTE</name>
<dbReference type="AlphaFoldDB" id="A0A932GMI3"/>
<evidence type="ECO:0000313" key="2">
    <source>
        <dbReference type="Proteomes" id="UP000741360"/>
    </source>
</evidence>
<accession>A0A932GMI3</accession>
<proteinExistence type="predicted"/>
<organism evidence="1 2">
    <name type="scientific">Tectimicrobiota bacterium</name>
    <dbReference type="NCBI Taxonomy" id="2528274"/>
    <lineage>
        <taxon>Bacteria</taxon>
        <taxon>Pseudomonadati</taxon>
        <taxon>Nitrospinota/Tectimicrobiota group</taxon>
        <taxon>Candidatus Tectimicrobiota</taxon>
    </lineage>
</organism>
<protein>
    <submittedName>
        <fullName evidence="1">Uncharacterized protein</fullName>
    </submittedName>
</protein>
<dbReference type="EMBL" id="JACPSX010000008">
    <property type="protein sequence ID" value="MBI3013580.1"/>
    <property type="molecule type" value="Genomic_DNA"/>
</dbReference>